<evidence type="ECO:0000256" key="2">
    <source>
        <dbReference type="SAM" id="Phobius"/>
    </source>
</evidence>
<feature type="transmembrane region" description="Helical" evidence="2">
    <location>
        <begin position="162"/>
        <end position="184"/>
    </location>
</feature>
<feature type="region of interest" description="Disordered" evidence="1">
    <location>
        <begin position="52"/>
        <end position="142"/>
    </location>
</feature>
<evidence type="ECO:0000256" key="3">
    <source>
        <dbReference type="SAM" id="SignalP"/>
    </source>
</evidence>
<dbReference type="AlphaFoldDB" id="A0JCT7"/>
<protein>
    <submittedName>
        <fullName evidence="4">Uncharacterized protein</fullName>
    </submittedName>
</protein>
<evidence type="ECO:0000313" key="4">
    <source>
        <dbReference type="EMBL" id="ABK56994.1"/>
    </source>
</evidence>
<evidence type="ECO:0000256" key="1">
    <source>
        <dbReference type="SAM" id="MobiDB-lite"/>
    </source>
</evidence>
<dbReference type="EMBL" id="AC191960">
    <property type="protein sequence ID" value="ABK56994.1"/>
    <property type="molecule type" value="Genomic_DNA"/>
</dbReference>
<name>A0JCT7_GLYIN</name>
<sequence length="209" mass="22298">MLANKAVIVLCISMLNVSWIQAMPDGREAVELDGRLPLSEVIAKWFTQKPALEPTTGKDRSSDDSSSRLTTSTPNYSFPEEGSGTNESFSGDGSGEDDDFTEDGSGLPTLTPGDDFSEVTSPSPVTTTEDFSFAEPASTTVANDKASEKIGSAGQDIPRVEIIVVPICAVIMLVIVIFVIKIYCLPGKADQEIYSAEEPLVTLGKIITK</sequence>
<gene>
    <name evidence="4" type="ORF">GIP_L1_00080</name>
</gene>
<keyword evidence="2" id="KW-0812">Transmembrane</keyword>
<keyword evidence="3" id="KW-0732">Signal</keyword>
<keyword evidence="2" id="KW-1133">Transmembrane helix</keyword>
<organism evidence="4">
    <name type="scientific">Glyptapanteles indiensis</name>
    <name type="common">Parasitoid wasp</name>
    <dbReference type="NCBI Taxonomy" id="92994"/>
    <lineage>
        <taxon>Eukaryota</taxon>
        <taxon>Metazoa</taxon>
        <taxon>Ecdysozoa</taxon>
        <taxon>Arthropoda</taxon>
        <taxon>Hexapoda</taxon>
        <taxon>Insecta</taxon>
        <taxon>Pterygota</taxon>
        <taxon>Neoptera</taxon>
        <taxon>Endopterygota</taxon>
        <taxon>Hymenoptera</taxon>
        <taxon>Apocrita</taxon>
        <taxon>Ichneumonoidea</taxon>
        <taxon>Braconidae</taxon>
        <taxon>Microgastrinae</taxon>
        <taxon>Glyptapanteles</taxon>
    </lineage>
</organism>
<reference evidence="4" key="1">
    <citation type="submission" date="2007-01" db="EMBL/GenBank/DDBJ databases">
        <title>Direct Submission.</title>
        <authorList>
            <person name="Desjardins C.A."/>
            <person name="Gundersen-Rindal D.E."/>
            <person name="Hostetler J.B."/>
            <person name="Tallon L.J."/>
            <person name="Utterback T.R."/>
            <person name="Fuester R.W."/>
            <person name="Schatz M.C."/>
            <person name="Pedroni M.J."/>
            <person name="Fadrosh D.W."/>
            <person name="Haas B.J."/>
            <person name="Toms B.S."/>
            <person name="Chen D."/>
            <person name="Nene V."/>
        </authorList>
    </citation>
    <scope>NUCLEOTIDE SEQUENCE</scope>
</reference>
<feature type="signal peptide" evidence="3">
    <location>
        <begin position="1"/>
        <end position="22"/>
    </location>
</feature>
<feature type="chain" id="PRO_5002624825" evidence="3">
    <location>
        <begin position="23"/>
        <end position="209"/>
    </location>
</feature>
<feature type="compositionally biased region" description="Low complexity" evidence="1">
    <location>
        <begin position="118"/>
        <end position="129"/>
    </location>
</feature>
<accession>A0JCT7</accession>
<keyword evidence="2" id="KW-0472">Membrane</keyword>
<feature type="compositionally biased region" description="Basic and acidic residues" evidence="1">
    <location>
        <begin position="56"/>
        <end position="66"/>
    </location>
</feature>
<proteinExistence type="predicted"/>